<sequence>MNKLKIVPIAITAALTAVLLFGGWFAYRHYGIEKPLDRAAASIPGVEAANIETTGTLVKVSVELDSDADLGEVYRTIKKNGAQQIGSRQLELQVTAPGSELLDKAWSYSLFDVAEAMENRKYSSIREAMTKLSEQFPNVEATTDIDESNVYVSLKDGDRAKFVVLPRQPATLGVWPNA</sequence>
<keyword evidence="1" id="KW-0812">Transmembrane</keyword>
<protein>
    <submittedName>
        <fullName evidence="2">Uncharacterized protein</fullName>
    </submittedName>
</protein>
<name>A0A3D9IAT1_9BACL</name>
<evidence type="ECO:0000313" key="2">
    <source>
        <dbReference type="EMBL" id="RED58735.1"/>
    </source>
</evidence>
<comment type="caution">
    <text evidence="2">The sequence shown here is derived from an EMBL/GenBank/DDBJ whole genome shotgun (WGS) entry which is preliminary data.</text>
</comment>
<dbReference type="Proteomes" id="UP000256977">
    <property type="component" value="Unassembled WGS sequence"/>
</dbReference>
<accession>A0A3D9IAT1</accession>
<gene>
    <name evidence="2" type="ORF">DFP98_13384</name>
</gene>
<dbReference type="EMBL" id="QRDZ01000033">
    <property type="protein sequence ID" value="RED58735.1"/>
    <property type="molecule type" value="Genomic_DNA"/>
</dbReference>
<keyword evidence="3" id="KW-1185">Reference proteome</keyword>
<evidence type="ECO:0000313" key="3">
    <source>
        <dbReference type="Proteomes" id="UP000256977"/>
    </source>
</evidence>
<dbReference type="OrthoDB" id="2652483at2"/>
<keyword evidence="1" id="KW-0472">Membrane</keyword>
<dbReference type="RefSeq" id="WP_116064487.1">
    <property type="nucleotide sequence ID" value="NZ_QRDZ01000033.1"/>
</dbReference>
<evidence type="ECO:0000256" key="1">
    <source>
        <dbReference type="SAM" id="Phobius"/>
    </source>
</evidence>
<feature type="transmembrane region" description="Helical" evidence="1">
    <location>
        <begin position="6"/>
        <end position="27"/>
    </location>
</feature>
<organism evidence="2 3">
    <name type="scientific">Cohnella phaseoli</name>
    <dbReference type="NCBI Taxonomy" id="456490"/>
    <lineage>
        <taxon>Bacteria</taxon>
        <taxon>Bacillati</taxon>
        <taxon>Bacillota</taxon>
        <taxon>Bacilli</taxon>
        <taxon>Bacillales</taxon>
        <taxon>Paenibacillaceae</taxon>
        <taxon>Cohnella</taxon>
    </lineage>
</organism>
<reference evidence="2 3" key="1">
    <citation type="submission" date="2018-07" db="EMBL/GenBank/DDBJ databases">
        <title>Genomic Encyclopedia of Type Strains, Phase III (KMG-III): the genomes of soil and plant-associated and newly described type strains.</title>
        <authorList>
            <person name="Whitman W."/>
        </authorList>
    </citation>
    <scope>NUCLEOTIDE SEQUENCE [LARGE SCALE GENOMIC DNA]</scope>
    <source>
        <strain evidence="2 3">CECT 7287</strain>
    </source>
</reference>
<keyword evidence="1" id="KW-1133">Transmembrane helix</keyword>
<dbReference type="AlphaFoldDB" id="A0A3D9IAT1"/>
<proteinExistence type="predicted"/>